<dbReference type="Proteomes" id="UP001202180">
    <property type="component" value="Unassembled WGS sequence"/>
</dbReference>
<keyword evidence="4" id="KW-1185">Reference proteome</keyword>
<dbReference type="PANTHER" id="PTHR14239">
    <property type="entry name" value="DUDULIN-RELATED"/>
    <property type="match status" value="1"/>
</dbReference>
<dbReference type="RefSeq" id="WP_248480307.1">
    <property type="nucleotide sequence ID" value="NZ_JALPRF010000009.1"/>
</dbReference>
<dbReference type="Pfam" id="PF03807">
    <property type="entry name" value="F420_oxidored"/>
    <property type="match status" value="1"/>
</dbReference>
<evidence type="ECO:0000256" key="1">
    <source>
        <dbReference type="ARBA" id="ARBA00023002"/>
    </source>
</evidence>
<protein>
    <submittedName>
        <fullName evidence="3">NAD(P)-binding domain-containing protein</fullName>
    </submittedName>
</protein>
<name>A0ABT0HTP5_9BACT</name>
<proteinExistence type="predicted"/>
<evidence type="ECO:0000259" key="2">
    <source>
        <dbReference type="Pfam" id="PF03807"/>
    </source>
</evidence>
<feature type="domain" description="Pyrroline-5-carboxylate reductase catalytic N-terminal" evidence="2">
    <location>
        <begin position="8"/>
        <end position="97"/>
    </location>
</feature>
<accession>A0ABT0HTP5</accession>
<dbReference type="InterPro" id="IPR051267">
    <property type="entry name" value="STEAP_metalloreductase"/>
</dbReference>
<reference evidence="3 4" key="1">
    <citation type="submission" date="2022-04" db="EMBL/GenBank/DDBJ databases">
        <title>Spirosoma sp. strain RP8 genome sequencing and assembly.</title>
        <authorList>
            <person name="Jung Y."/>
        </authorList>
    </citation>
    <scope>NUCLEOTIDE SEQUENCE [LARGE SCALE GENOMIC DNA]</scope>
    <source>
        <strain evidence="3 4">RP8</strain>
    </source>
</reference>
<evidence type="ECO:0000313" key="3">
    <source>
        <dbReference type="EMBL" id="MCK8495519.1"/>
    </source>
</evidence>
<keyword evidence="1" id="KW-0560">Oxidoreductase</keyword>
<evidence type="ECO:0000313" key="4">
    <source>
        <dbReference type="Proteomes" id="UP001202180"/>
    </source>
</evidence>
<comment type="caution">
    <text evidence="3">The sequence shown here is derived from an EMBL/GenBank/DDBJ whole genome shotgun (WGS) entry which is preliminary data.</text>
</comment>
<dbReference type="InterPro" id="IPR028939">
    <property type="entry name" value="P5C_Rdtase_cat_N"/>
</dbReference>
<sequence length="252" mass="26596">MLILFMNIGIIGTGSIGATLAQKLMAAGHQVKVTNTRQPAELAQKAKELGASPATLQDVVQDVDLVFVSIPLHVIPKLPAGLLRDLPTEVVVADTSNYYPQRDGKIDALENGQVESVWVAEQLGRPIIKAYNNILSQTLVAGSTAPGTSGRIAISVAGDDAQAKQRVAELISATGFDVVDAGSLADSWRQQPGTPAYCTELTAPELTQALAAAVPGKGPQVRDQIMAQLTQRNMPPTRDDLLVLNRSLGMGV</sequence>
<organism evidence="3 4">
    <name type="scientific">Spirosoma liriopis</name>
    <dbReference type="NCBI Taxonomy" id="2937440"/>
    <lineage>
        <taxon>Bacteria</taxon>
        <taxon>Pseudomonadati</taxon>
        <taxon>Bacteroidota</taxon>
        <taxon>Cytophagia</taxon>
        <taxon>Cytophagales</taxon>
        <taxon>Cytophagaceae</taxon>
        <taxon>Spirosoma</taxon>
    </lineage>
</organism>
<gene>
    <name evidence="3" type="ORF">M0L20_26880</name>
</gene>
<dbReference type="Gene3D" id="3.40.50.720">
    <property type="entry name" value="NAD(P)-binding Rossmann-like Domain"/>
    <property type="match status" value="1"/>
</dbReference>
<dbReference type="InterPro" id="IPR036291">
    <property type="entry name" value="NAD(P)-bd_dom_sf"/>
</dbReference>
<dbReference type="SUPFAM" id="SSF51735">
    <property type="entry name" value="NAD(P)-binding Rossmann-fold domains"/>
    <property type="match status" value="1"/>
</dbReference>
<dbReference type="EMBL" id="JALPRF010000009">
    <property type="protein sequence ID" value="MCK8495519.1"/>
    <property type="molecule type" value="Genomic_DNA"/>
</dbReference>